<reference evidence="2" key="1">
    <citation type="journal article" date="2019" name="Int. J. Syst. Evol. Microbiol.">
        <title>The Global Catalogue of Microorganisms (GCM) 10K type strain sequencing project: providing services to taxonomists for standard genome sequencing and annotation.</title>
        <authorList>
            <consortium name="The Broad Institute Genomics Platform"/>
            <consortium name="The Broad Institute Genome Sequencing Center for Infectious Disease"/>
            <person name="Wu L."/>
            <person name="Ma J."/>
        </authorList>
    </citation>
    <scope>NUCLEOTIDE SEQUENCE [LARGE SCALE GENOMIC DNA]</scope>
    <source>
        <strain evidence="2">TISTR 1827</strain>
    </source>
</reference>
<dbReference type="EMBL" id="JBHUMY010000001">
    <property type="protein sequence ID" value="MFD2658663.1"/>
    <property type="molecule type" value="Genomic_DNA"/>
</dbReference>
<comment type="caution">
    <text evidence="1">The sequence shown here is derived from an EMBL/GenBank/DDBJ whole genome shotgun (WGS) entry which is preliminary data.</text>
</comment>
<gene>
    <name evidence="1" type="ORF">ACFSW5_00105</name>
</gene>
<organism evidence="1 2">
    <name type="scientific">Paenibacillus thailandensis</name>
    <dbReference type="NCBI Taxonomy" id="393250"/>
    <lineage>
        <taxon>Bacteria</taxon>
        <taxon>Bacillati</taxon>
        <taxon>Bacillota</taxon>
        <taxon>Bacilli</taxon>
        <taxon>Bacillales</taxon>
        <taxon>Paenibacillaceae</taxon>
        <taxon>Paenibacillus</taxon>
    </lineage>
</organism>
<dbReference type="RefSeq" id="WP_379268417.1">
    <property type="nucleotide sequence ID" value="NZ_JBHUGT010000025.1"/>
</dbReference>
<accession>A0ABW5QQI9</accession>
<name>A0ABW5QQI9_9BACL</name>
<evidence type="ECO:0000313" key="1">
    <source>
        <dbReference type="EMBL" id="MFD2658663.1"/>
    </source>
</evidence>
<protein>
    <submittedName>
        <fullName evidence="1">Uncharacterized protein</fullName>
    </submittedName>
</protein>
<sequence>MSVLRIDGTSPECVEQVIRQLEDIGNIRRFSVFSQDIPQRYSDVPGFYITEDGERYENNSSYRLILECAESERAVWIEQAASGDEETETNGTVEILQILGVRMDYSRIAAERTILNENAQVEHNLNFIIRQKQTDDGPDDLSNEKLMKVMMKFDRPYDKWKTKEMLRMFGRIEPLRGLGGEEAEIYYFRTPFDTKQELPHCATNNVLTLHKRLEGADVETIHKLVQQIAEEHRAEITTRIYEKTPQ</sequence>
<proteinExistence type="predicted"/>
<keyword evidence="2" id="KW-1185">Reference proteome</keyword>
<dbReference type="Proteomes" id="UP001597493">
    <property type="component" value="Unassembled WGS sequence"/>
</dbReference>
<evidence type="ECO:0000313" key="2">
    <source>
        <dbReference type="Proteomes" id="UP001597493"/>
    </source>
</evidence>